<evidence type="ECO:0000313" key="2">
    <source>
        <dbReference type="EMBL" id="GFY97856.1"/>
    </source>
</evidence>
<dbReference type="EMBL" id="BJWL01000012">
    <property type="protein sequence ID" value="GFY97856.1"/>
    <property type="molecule type" value="Genomic_DNA"/>
</dbReference>
<accession>A0A7J0FHD7</accession>
<dbReference type="AlphaFoldDB" id="A0A7J0FHD7"/>
<proteinExistence type="predicted"/>
<sequence>MACLLCQRVQDSLVSKSNGQVNPRMTNPLLQLQNHLGFGLKGLELKHELFTGNRFPKTKQEREREEPGLEAGREGVGSGEVEVTKVSLKSPRCGALESEIALEVLRSLSHQPLEWEFSDQKLCSLLVLSNLAEPNSSGRGSKAVRLLHAADVSLLIMSLRRG</sequence>
<dbReference type="OrthoDB" id="1724443at2759"/>
<organism evidence="2 3">
    <name type="scientific">Actinidia rufa</name>
    <dbReference type="NCBI Taxonomy" id="165716"/>
    <lineage>
        <taxon>Eukaryota</taxon>
        <taxon>Viridiplantae</taxon>
        <taxon>Streptophyta</taxon>
        <taxon>Embryophyta</taxon>
        <taxon>Tracheophyta</taxon>
        <taxon>Spermatophyta</taxon>
        <taxon>Magnoliopsida</taxon>
        <taxon>eudicotyledons</taxon>
        <taxon>Gunneridae</taxon>
        <taxon>Pentapetalae</taxon>
        <taxon>asterids</taxon>
        <taxon>Ericales</taxon>
        <taxon>Actinidiaceae</taxon>
        <taxon>Actinidia</taxon>
    </lineage>
</organism>
<keyword evidence="3" id="KW-1185">Reference proteome</keyword>
<dbReference type="Proteomes" id="UP000585474">
    <property type="component" value="Unassembled WGS sequence"/>
</dbReference>
<comment type="caution">
    <text evidence="2">The sequence shown here is derived from an EMBL/GenBank/DDBJ whole genome shotgun (WGS) entry which is preliminary data.</text>
</comment>
<evidence type="ECO:0000313" key="3">
    <source>
        <dbReference type="Proteomes" id="UP000585474"/>
    </source>
</evidence>
<feature type="region of interest" description="Disordered" evidence="1">
    <location>
        <begin position="57"/>
        <end position="81"/>
    </location>
</feature>
<feature type="compositionally biased region" description="Basic and acidic residues" evidence="1">
    <location>
        <begin position="58"/>
        <end position="73"/>
    </location>
</feature>
<evidence type="ECO:0000256" key="1">
    <source>
        <dbReference type="SAM" id="MobiDB-lite"/>
    </source>
</evidence>
<name>A0A7J0FHD7_9ERIC</name>
<reference evidence="2 3" key="1">
    <citation type="submission" date="2019-07" db="EMBL/GenBank/DDBJ databases">
        <title>De Novo Assembly of kiwifruit Actinidia rufa.</title>
        <authorList>
            <person name="Sugita-Konishi S."/>
            <person name="Sato K."/>
            <person name="Mori E."/>
            <person name="Abe Y."/>
            <person name="Kisaki G."/>
            <person name="Hamano K."/>
            <person name="Suezawa K."/>
            <person name="Otani M."/>
            <person name="Fukuda T."/>
            <person name="Manabe T."/>
            <person name="Gomi K."/>
            <person name="Tabuchi M."/>
            <person name="Akimitsu K."/>
            <person name="Kataoka I."/>
        </authorList>
    </citation>
    <scope>NUCLEOTIDE SEQUENCE [LARGE SCALE GENOMIC DNA]</scope>
    <source>
        <strain evidence="3">cv. Fuchu</strain>
    </source>
</reference>
<gene>
    <name evidence="2" type="ORF">Acr_12g0003970</name>
</gene>
<protein>
    <submittedName>
        <fullName evidence="2">Histone superfamily protein</fullName>
    </submittedName>
</protein>